<dbReference type="AlphaFoldDB" id="A0A1H5SVR2"/>
<name>A0A1H5SVR2_9CLOT</name>
<dbReference type="Gene3D" id="3.50.50.60">
    <property type="entry name" value="FAD/NAD(P)-binding domain"/>
    <property type="match status" value="2"/>
</dbReference>
<evidence type="ECO:0000256" key="2">
    <source>
        <dbReference type="ARBA" id="ARBA00023002"/>
    </source>
</evidence>
<gene>
    <name evidence="4" type="ORF">SAMN05660865_00470</name>
</gene>
<keyword evidence="1" id="KW-0285">Flavoprotein</keyword>
<organism evidence="4 5">
    <name type="scientific">Caloramator fervidus</name>
    <dbReference type="NCBI Taxonomy" id="29344"/>
    <lineage>
        <taxon>Bacteria</taxon>
        <taxon>Bacillati</taxon>
        <taxon>Bacillota</taxon>
        <taxon>Clostridia</taxon>
        <taxon>Eubacteriales</taxon>
        <taxon>Clostridiaceae</taxon>
        <taxon>Caloramator</taxon>
    </lineage>
</organism>
<dbReference type="SUPFAM" id="SSF51905">
    <property type="entry name" value="FAD/NAD(P)-binding domain"/>
    <property type="match status" value="1"/>
</dbReference>
<dbReference type="PANTHER" id="PTHR48105">
    <property type="entry name" value="THIOREDOXIN REDUCTASE 1-RELATED-RELATED"/>
    <property type="match status" value="1"/>
</dbReference>
<dbReference type="RefSeq" id="WP_103895483.1">
    <property type="nucleotide sequence ID" value="NZ_FNUK01000004.1"/>
</dbReference>
<protein>
    <submittedName>
        <fullName evidence="4">Thioredoxin reductase (NADPH)</fullName>
    </submittedName>
</protein>
<evidence type="ECO:0000313" key="4">
    <source>
        <dbReference type="EMBL" id="SEF54620.1"/>
    </source>
</evidence>
<dbReference type="PRINTS" id="PR00469">
    <property type="entry name" value="PNDRDTASEII"/>
</dbReference>
<evidence type="ECO:0000313" key="5">
    <source>
        <dbReference type="Proteomes" id="UP000242850"/>
    </source>
</evidence>
<dbReference type="EMBL" id="FNUK01000004">
    <property type="protein sequence ID" value="SEF54620.1"/>
    <property type="molecule type" value="Genomic_DNA"/>
</dbReference>
<proteinExistence type="predicted"/>
<accession>A0A1H5SVR2</accession>
<dbReference type="PRINTS" id="PR00368">
    <property type="entry name" value="FADPNR"/>
</dbReference>
<evidence type="ECO:0000256" key="1">
    <source>
        <dbReference type="ARBA" id="ARBA00022630"/>
    </source>
</evidence>
<dbReference type="InterPro" id="IPR036188">
    <property type="entry name" value="FAD/NAD-bd_sf"/>
</dbReference>
<dbReference type="Proteomes" id="UP000242850">
    <property type="component" value="Unassembled WGS sequence"/>
</dbReference>
<dbReference type="Pfam" id="PF07992">
    <property type="entry name" value="Pyr_redox_2"/>
    <property type="match status" value="1"/>
</dbReference>
<dbReference type="GO" id="GO:0016491">
    <property type="term" value="F:oxidoreductase activity"/>
    <property type="evidence" value="ECO:0007669"/>
    <property type="project" value="UniProtKB-KW"/>
</dbReference>
<keyword evidence="5" id="KW-1185">Reference proteome</keyword>
<feature type="domain" description="FAD/NAD(P)-binding" evidence="3">
    <location>
        <begin position="2"/>
        <end position="266"/>
    </location>
</feature>
<sequence length="281" mass="30541">MFDIAVIGKGPAGISAAINAFARNKSVVIFGGDSKKVLLSPHIPNYPGLPDIKGSELMEKLNDHLNKTNAKIINKTVLAVYAMGKHFSIQAENDFYEAKAVILTTGVDFKKSIENEDVFLGNGVSYCATCDAPLYKGKTVVVIGYNHESIEETNFLAEICSKVYFVPIIKGEFKFKDNVEIINDIPIKFEGSLKAEKLILKNTTIEADGFFVLKDSLPLTSLVPGLEVDGPHVVVNRKMETNIKGLYAAGDVAGKPYQIAKAIGEGQIAALNAVEYLDQLK</sequence>
<dbReference type="InterPro" id="IPR050097">
    <property type="entry name" value="Ferredoxin-NADP_redctase_2"/>
</dbReference>
<reference evidence="5" key="1">
    <citation type="submission" date="2016-10" db="EMBL/GenBank/DDBJ databases">
        <authorList>
            <person name="Varghese N."/>
            <person name="Submissions S."/>
        </authorList>
    </citation>
    <scope>NUCLEOTIDE SEQUENCE [LARGE SCALE GENOMIC DNA]</scope>
    <source>
        <strain evidence="5">DSM 5463</strain>
    </source>
</reference>
<dbReference type="OrthoDB" id="9806179at2"/>
<dbReference type="InterPro" id="IPR023753">
    <property type="entry name" value="FAD/NAD-binding_dom"/>
</dbReference>
<keyword evidence="2" id="KW-0560">Oxidoreductase</keyword>
<evidence type="ECO:0000259" key="3">
    <source>
        <dbReference type="Pfam" id="PF07992"/>
    </source>
</evidence>